<dbReference type="RefSeq" id="WP_006983300.1">
    <property type="nucleotide sequence ID" value="NZ_ABVL01000031.1"/>
</dbReference>
<organism evidence="1 2">
    <name type="scientific">Chthoniobacter flavus Ellin428</name>
    <dbReference type="NCBI Taxonomy" id="497964"/>
    <lineage>
        <taxon>Bacteria</taxon>
        <taxon>Pseudomonadati</taxon>
        <taxon>Verrucomicrobiota</taxon>
        <taxon>Spartobacteria</taxon>
        <taxon>Chthoniobacterales</taxon>
        <taxon>Chthoniobacteraceae</taxon>
        <taxon>Chthoniobacter</taxon>
    </lineage>
</organism>
<evidence type="ECO:0000313" key="2">
    <source>
        <dbReference type="Proteomes" id="UP000005824"/>
    </source>
</evidence>
<protein>
    <submittedName>
        <fullName evidence="1">Uncharacterized protein</fullName>
    </submittedName>
</protein>
<name>B4DAN9_9BACT</name>
<proteinExistence type="predicted"/>
<comment type="caution">
    <text evidence="1">The sequence shown here is derived from an EMBL/GenBank/DDBJ whole genome shotgun (WGS) entry which is preliminary data.</text>
</comment>
<reference evidence="1 2" key="1">
    <citation type="journal article" date="2011" name="J. Bacteriol.">
        <title>Genome sequence of Chthoniobacter flavus Ellin428, an aerobic heterotrophic soil bacterium.</title>
        <authorList>
            <person name="Kant R."/>
            <person name="van Passel M.W."/>
            <person name="Palva A."/>
            <person name="Lucas S."/>
            <person name="Lapidus A."/>
            <person name="Glavina Del Rio T."/>
            <person name="Dalin E."/>
            <person name="Tice H."/>
            <person name="Bruce D."/>
            <person name="Goodwin L."/>
            <person name="Pitluck S."/>
            <person name="Larimer F.W."/>
            <person name="Land M.L."/>
            <person name="Hauser L."/>
            <person name="Sangwan P."/>
            <person name="de Vos W.M."/>
            <person name="Janssen P.H."/>
            <person name="Smidt H."/>
        </authorList>
    </citation>
    <scope>NUCLEOTIDE SEQUENCE [LARGE SCALE GENOMIC DNA]</scope>
    <source>
        <strain evidence="1 2">Ellin428</strain>
    </source>
</reference>
<accession>B4DAN9</accession>
<dbReference type="STRING" id="497964.CfE428DRAFT_5980"/>
<gene>
    <name evidence="1" type="ORF">CfE428DRAFT_5980</name>
</gene>
<dbReference type="Proteomes" id="UP000005824">
    <property type="component" value="Unassembled WGS sequence"/>
</dbReference>
<dbReference type="InterPro" id="IPR045955">
    <property type="entry name" value="DUF6375"/>
</dbReference>
<dbReference type="EMBL" id="ABVL01000031">
    <property type="protein sequence ID" value="EDY16557.1"/>
    <property type="molecule type" value="Genomic_DNA"/>
</dbReference>
<dbReference type="AlphaFoldDB" id="B4DAN9"/>
<sequence length="160" mass="17649">MKIWYATSAEHSAALTIVGTFHREEDAQAAEALLKGMIQTATQAEVEVEPLRHQEMEAHSAAVLAAGFPERFAALFAGKTLPTAPYPSSESVLEQKWRDGVALHKVKGVSQRDFYDLVGAETTVEPAAGKRVEIRTDEWNFQGLVSVLLERGATVEIQRW</sequence>
<dbReference type="InParanoid" id="B4DAN9"/>
<evidence type="ECO:0000313" key="1">
    <source>
        <dbReference type="EMBL" id="EDY16557.1"/>
    </source>
</evidence>
<keyword evidence="2" id="KW-1185">Reference proteome</keyword>
<dbReference type="Pfam" id="PF19902">
    <property type="entry name" value="DUF6375"/>
    <property type="match status" value="1"/>
</dbReference>